<keyword evidence="2" id="KW-1185">Reference proteome</keyword>
<protein>
    <submittedName>
        <fullName evidence="1">Uncharacterized protein</fullName>
    </submittedName>
</protein>
<proteinExistence type="predicted"/>
<dbReference type="EMBL" id="JACVVK020000358">
    <property type="protein sequence ID" value="KAK7477089.1"/>
    <property type="molecule type" value="Genomic_DNA"/>
</dbReference>
<dbReference type="Proteomes" id="UP001519460">
    <property type="component" value="Unassembled WGS sequence"/>
</dbReference>
<gene>
    <name evidence="1" type="ORF">BaRGS_00031675</name>
</gene>
<comment type="caution">
    <text evidence="1">The sequence shown here is derived from an EMBL/GenBank/DDBJ whole genome shotgun (WGS) entry which is preliminary data.</text>
</comment>
<accession>A0ABD0JQY4</accession>
<reference evidence="1 2" key="1">
    <citation type="journal article" date="2023" name="Sci. Data">
        <title>Genome assembly of the Korean intertidal mud-creeper Batillaria attramentaria.</title>
        <authorList>
            <person name="Patra A.K."/>
            <person name="Ho P.T."/>
            <person name="Jun S."/>
            <person name="Lee S.J."/>
            <person name="Kim Y."/>
            <person name="Won Y.J."/>
        </authorList>
    </citation>
    <scope>NUCLEOTIDE SEQUENCE [LARGE SCALE GENOMIC DNA]</scope>
    <source>
        <strain evidence="1">Wonlab-2016</strain>
    </source>
</reference>
<feature type="non-terminal residue" evidence="1">
    <location>
        <position position="136"/>
    </location>
</feature>
<evidence type="ECO:0000313" key="1">
    <source>
        <dbReference type="EMBL" id="KAK7477089.1"/>
    </source>
</evidence>
<name>A0ABD0JQY4_9CAEN</name>
<feature type="non-terminal residue" evidence="1">
    <location>
        <position position="1"/>
    </location>
</feature>
<organism evidence="1 2">
    <name type="scientific">Batillaria attramentaria</name>
    <dbReference type="NCBI Taxonomy" id="370345"/>
    <lineage>
        <taxon>Eukaryota</taxon>
        <taxon>Metazoa</taxon>
        <taxon>Spiralia</taxon>
        <taxon>Lophotrochozoa</taxon>
        <taxon>Mollusca</taxon>
        <taxon>Gastropoda</taxon>
        <taxon>Caenogastropoda</taxon>
        <taxon>Sorbeoconcha</taxon>
        <taxon>Cerithioidea</taxon>
        <taxon>Batillariidae</taxon>
        <taxon>Batillaria</taxon>
    </lineage>
</organism>
<sequence length="136" mass="15027">PSPLLLPFATPLCTTATRPGANHSIACLKSGISRRCCARRILNKLTVSASQHSDQIVATTTNFKLHRETPRWRARGNGPGLHPRQPHRLGFRARHVVSFQAMRCGNAVRKEELHRRGWERGGDGANVEGDGGKSCW</sequence>
<dbReference type="AlphaFoldDB" id="A0ABD0JQY4"/>
<evidence type="ECO:0000313" key="2">
    <source>
        <dbReference type="Proteomes" id="UP001519460"/>
    </source>
</evidence>